<sequence length="365" mass="41642">MKQITNATMHSPNAQAPLAQPSTGNLPLDDNWRKSIPAQVFLNHFFAMDYHIHHQNDLFDIARFPIFQQFNGLVTDETRKSLEKLLLNSWSAEYALRITPVVNDEQYLQSSLHWTFPQAYYSALFSARAFLAVQGINVSNEELIRKRIGNMVVRGYYPASIGYYALGPINNYRIQRLPMSRRFNVVGKSDLQLPSREGSVQAELAQFLKTTRDQRVRALRNAIQNNPKTALRSPKTGEILQKFSIEQYKQLAKQIGYTTYFDMLSRLRISSSNRGGGPREIERFVDSDIDVKLFHESLVNIVAHINSVHEAYIAKALGIQAYRELVAKLPSYLQESFVRERMNTIIAPMLAPPSSEQDSSLRMAA</sequence>
<dbReference type="AlphaFoldDB" id="A0A927ATB2"/>
<feature type="region of interest" description="Disordered" evidence="1">
    <location>
        <begin position="1"/>
        <end position="22"/>
    </location>
</feature>
<evidence type="ECO:0000256" key="1">
    <source>
        <dbReference type="SAM" id="MobiDB-lite"/>
    </source>
</evidence>
<dbReference type="EMBL" id="JACWZY010000019">
    <property type="protein sequence ID" value="MBD2703065.1"/>
    <property type="molecule type" value="Genomic_DNA"/>
</dbReference>
<reference evidence="2" key="1">
    <citation type="submission" date="2020-09" db="EMBL/GenBank/DDBJ databases">
        <authorList>
            <person name="Kim M.K."/>
        </authorList>
    </citation>
    <scope>NUCLEOTIDE SEQUENCE</scope>
    <source>
        <strain evidence="2">BT702</strain>
    </source>
</reference>
<comment type="caution">
    <text evidence="2">The sequence shown here is derived from an EMBL/GenBank/DDBJ whole genome shotgun (WGS) entry which is preliminary data.</text>
</comment>
<protein>
    <submittedName>
        <fullName evidence="2">Uncharacterized protein</fullName>
    </submittedName>
</protein>
<gene>
    <name evidence="2" type="ORF">IC229_20630</name>
</gene>
<proteinExistence type="predicted"/>
<dbReference type="Proteomes" id="UP000598820">
    <property type="component" value="Unassembled WGS sequence"/>
</dbReference>
<accession>A0A927ATB2</accession>
<evidence type="ECO:0000313" key="3">
    <source>
        <dbReference type="Proteomes" id="UP000598820"/>
    </source>
</evidence>
<keyword evidence="3" id="KW-1185">Reference proteome</keyword>
<evidence type="ECO:0000313" key="2">
    <source>
        <dbReference type="EMBL" id="MBD2703065.1"/>
    </source>
</evidence>
<dbReference type="RefSeq" id="WP_190888912.1">
    <property type="nucleotide sequence ID" value="NZ_JACWZY010000019.1"/>
</dbReference>
<organism evidence="2 3">
    <name type="scientific">Spirosoma profusum</name>
    <dbReference type="NCBI Taxonomy" id="2771354"/>
    <lineage>
        <taxon>Bacteria</taxon>
        <taxon>Pseudomonadati</taxon>
        <taxon>Bacteroidota</taxon>
        <taxon>Cytophagia</taxon>
        <taxon>Cytophagales</taxon>
        <taxon>Cytophagaceae</taxon>
        <taxon>Spirosoma</taxon>
    </lineage>
</organism>
<name>A0A927ATB2_9BACT</name>